<gene>
    <name evidence="4" type="ORF">O4213_12155</name>
</gene>
<name>A0ABT4MUP8_GORRU</name>
<keyword evidence="2" id="KW-0808">Transferase</keyword>
<evidence type="ECO:0000313" key="5">
    <source>
        <dbReference type="Proteomes" id="UP001067235"/>
    </source>
</evidence>
<accession>A0ABT4MUP8</accession>
<dbReference type="InterPro" id="IPR041698">
    <property type="entry name" value="Methyltransf_25"/>
</dbReference>
<keyword evidence="1 4" id="KW-0489">Methyltransferase</keyword>
<dbReference type="RefSeq" id="WP_301571322.1">
    <property type="nucleotide sequence ID" value="NZ_JAPWIE010000003.1"/>
</dbReference>
<feature type="domain" description="Methyltransferase" evidence="3">
    <location>
        <begin position="46"/>
        <end position="134"/>
    </location>
</feature>
<dbReference type="GO" id="GO:0008168">
    <property type="term" value="F:methyltransferase activity"/>
    <property type="evidence" value="ECO:0007669"/>
    <property type="project" value="UniProtKB-KW"/>
</dbReference>
<dbReference type="EMBL" id="JAPWIE010000003">
    <property type="protein sequence ID" value="MCZ4550737.1"/>
    <property type="molecule type" value="Genomic_DNA"/>
</dbReference>
<dbReference type="GO" id="GO:0032259">
    <property type="term" value="P:methylation"/>
    <property type="evidence" value="ECO:0007669"/>
    <property type="project" value="UniProtKB-KW"/>
</dbReference>
<dbReference type="PANTHER" id="PTHR43861:SF1">
    <property type="entry name" value="TRANS-ACONITATE 2-METHYLTRANSFERASE"/>
    <property type="match status" value="1"/>
</dbReference>
<dbReference type="InterPro" id="IPR029063">
    <property type="entry name" value="SAM-dependent_MTases_sf"/>
</dbReference>
<sequence length="202" mass="22188">MTQDGYNAMADLYATTIPTTYQFPIEAHAVAAFVELAKECDGVTADVGCGLGHVTADLVARGLDAIGCDPSAGMLDHARRKYPELRFIEDDATLTMWPEDAGIAAIIARFSLIHVEPAQVADVLEVWSARLTKGAPVLIAFQTSFEPGAPIPFDHAVAPAWRWHPDEFSRILGAHGFAEDWRIVYRDSSYRFPMANLLARRT</sequence>
<proteinExistence type="predicted"/>
<keyword evidence="5" id="KW-1185">Reference proteome</keyword>
<reference evidence="4" key="1">
    <citation type="submission" date="2022-12" db="EMBL/GenBank/DDBJ databases">
        <authorList>
            <person name="Krivoruchko A.V."/>
            <person name="Elkin A."/>
        </authorList>
    </citation>
    <scope>NUCLEOTIDE SEQUENCE</scope>
    <source>
        <strain evidence="4">IEGM 1388</strain>
    </source>
</reference>
<evidence type="ECO:0000256" key="1">
    <source>
        <dbReference type="ARBA" id="ARBA00022603"/>
    </source>
</evidence>
<evidence type="ECO:0000259" key="3">
    <source>
        <dbReference type="Pfam" id="PF13649"/>
    </source>
</evidence>
<comment type="caution">
    <text evidence="4">The sequence shown here is derived from an EMBL/GenBank/DDBJ whole genome shotgun (WGS) entry which is preliminary data.</text>
</comment>
<dbReference type="Gene3D" id="3.40.50.150">
    <property type="entry name" value="Vaccinia Virus protein VP39"/>
    <property type="match status" value="1"/>
</dbReference>
<dbReference type="PANTHER" id="PTHR43861">
    <property type="entry name" value="TRANS-ACONITATE 2-METHYLTRANSFERASE-RELATED"/>
    <property type="match status" value="1"/>
</dbReference>
<dbReference type="SUPFAM" id="SSF53335">
    <property type="entry name" value="S-adenosyl-L-methionine-dependent methyltransferases"/>
    <property type="match status" value="1"/>
</dbReference>
<evidence type="ECO:0000313" key="4">
    <source>
        <dbReference type="EMBL" id="MCZ4550737.1"/>
    </source>
</evidence>
<dbReference type="Pfam" id="PF13649">
    <property type="entry name" value="Methyltransf_25"/>
    <property type="match status" value="1"/>
</dbReference>
<dbReference type="CDD" id="cd02440">
    <property type="entry name" value="AdoMet_MTases"/>
    <property type="match status" value="1"/>
</dbReference>
<dbReference type="Proteomes" id="UP001067235">
    <property type="component" value="Unassembled WGS sequence"/>
</dbReference>
<protein>
    <submittedName>
        <fullName evidence="4">Class I SAM-dependent methyltransferase</fullName>
    </submittedName>
</protein>
<evidence type="ECO:0000256" key="2">
    <source>
        <dbReference type="ARBA" id="ARBA00022679"/>
    </source>
</evidence>
<organism evidence="4 5">
    <name type="scientific">Gordonia rubripertincta</name>
    <name type="common">Rhodococcus corallinus</name>
    <dbReference type="NCBI Taxonomy" id="36822"/>
    <lineage>
        <taxon>Bacteria</taxon>
        <taxon>Bacillati</taxon>
        <taxon>Actinomycetota</taxon>
        <taxon>Actinomycetes</taxon>
        <taxon>Mycobacteriales</taxon>
        <taxon>Gordoniaceae</taxon>
        <taxon>Gordonia</taxon>
    </lineage>
</organism>